<keyword evidence="2 3" id="KW-0539">Nucleus</keyword>
<name>A0A438JWA3_VITVI</name>
<protein>
    <submittedName>
        <fullName evidence="6">Putative mediator of RNA polymerase II transcription subunit 26c</fullName>
    </submittedName>
</protein>
<feature type="compositionally biased region" description="Polar residues" evidence="4">
    <location>
        <begin position="294"/>
        <end position="304"/>
    </location>
</feature>
<proteinExistence type="predicted"/>
<dbReference type="Pfam" id="PF08711">
    <property type="entry name" value="Med26"/>
    <property type="match status" value="1"/>
</dbReference>
<reference evidence="6 7" key="1">
    <citation type="journal article" date="2018" name="PLoS Genet.">
        <title>Population sequencing reveals clonal diversity and ancestral inbreeding in the grapevine cultivar Chardonnay.</title>
        <authorList>
            <person name="Roach M.J."/>
            <person name="Johnson D.L."/>
            <person name="Bohlmann J."/>
            <person name="van Vuuren H.J."/>
            <person name="Jones S.J."/>
            <person name="Pretorius I.S."/>
            <person name="Schmidt S.A."/>
            <person name="Borneman A.R."/>
        </authorList>
    </citation>
    <scope>NUCLEOTIDE SEQUENCE [LARGE SCALE GENOMIC DNA]</scope>
    <source>
        <strain evidence="7">cv. Chardonnay</strain>
        <tissue evidence="6">Leaf</tissue>
    </source>
</reference>
<evidence type="ECO:0000313" key="6">
    <source>
        <dbReference type="EMBL" id="RVX13241.1"/>
    </source>
</evidence>
<dbReference type="PANTHER" id="PTHR47210:SF1">
    <property type="entry name" value="MEDIATOR OF RNA POLYMERASE II TRANSCRIPTION SUBUNIT 26C-RELATED"/>
    <property type="match status" value="1"/>
</dbReference>
<dbReference type="EMBL" id="QGNW01000025">
    <property type="protein sequence ID" value="RVX13241.1"/>
    <property type="molecule type" value="Genomic_DNA"/>
</dbReference>
<feature type="domain" description="TFIIS N-terminal" evidence="5">
    <location>
        <begin position="173"/>
        <end position="250"/>
    </location>
</feature>
<feature type="compositionally biased region" description="Basic and acidic residues" evidence="4">
    <location>
        <begin position="162"/>
        <end position="171"/>
    </location>
</feature>
<evidence type="ECO:0000256" key="3">
    <source>
        <dbReference type="PROSITE-ProRule" id="PRU00649"/>
    </source>
</evidence>
<evidence type="ECO:0000313" key="7">
    <source>
        <dbReference type="Proteomes" id="UP000288805"/>
    </source>
</evidence>
<accession>A0A438JWA3</accession>
<dbReference type="Proteomes" id="UP000288805">
    <property type="component" value="Unassembled WGS sequence"/>
</dbReference>
<evidence type="ECO:0000256" key="2">
    <source>
        <dbReference type="ARBA" id="ARBA00023242"/>
    </source>
</evidence>
<feature type="region of interest" description="Disordered" evidence="4">
    <location>
        <begin position="285"/>
        <end position="345"/>
    </location>
</feature>
<evidence type="ECO:0000259" key="5">
    <source>
        <dbReference type="PROSITE" id="PS51319"/>
    </source>
</evidence>
<organism evidence="6 7">
    <name type="scientific">Vitis vinifera</name>
    <name type="common">Grape</name>
    <dbReference type="NCBI Taxonomy" id="29760"/>
    <lineage>
        <taxon>Eukaryota</taxon>
        <taxon>Viridiplantae</taxon>
        <taxon>Streptophyta</taxon>
        <taxon>Embryophyta</taxon>
        <taxon>Tracheophyta</taxon>
        <taxon>Spermatophyta</taxon>
        <taxon>Magnoliopsida</taxon>
        <taxon>eudicotyledons</taxon>
        <taxon>Gunneridae</taxon>
        <taxon>Pentapetalae</taxon>
        <taxon>rosids</taxon>
        <taxon>Vitales</taxon>
        <taxon>Vitaceae</taxon>
        <taxon>Viteae</taxon>
        <taxon>Vitis</taxon>
    </lineage>
</organism>
<dbReference type="InterPro" id="IPR003617">
    <property type="entry name" value="TFIIS/CRSP70_N_sub"/>
</dbReference>
<dbReference type="SMART" id="SM00509">
    <property type="entry name" value="TFS2N"/>
    <property type="match status" value="1"/>
</dbReference>
<dbReference type="PROSITE" id="PS51319">
    <property type="entry name" value="TFIIS_N"/>
    <property type="match status" value="1"/>
</dbReference>
<dbReference type="SUPFAM" id="SSF47676">
    <property type="entry name" value="Conserved domain common to transcription factors TFIIS, elongin A, CRSP70"/>
    <property type="match status" value="1"/>
</dbReference>
<dbReference type="InterPro" id="IPR035441">
    <property type="entry name" value="TFIIS/LEDGF_dom_sf"/>
</dbReference>
<dbReference type="InterPro" id="IPR017923">
    <property type="entry name" value="TFIIS_N"/>
</dbReference>
<feature type="region of interest" description="Disordered" evidence="4">
    <location>
        <begin position="138"/>
        <end position="171"/>
    </location>
</feature>
<comment type="subcellular location">
    <subcellularLocation>
        <location evidence="1 3">Nucleus</location>
    </subcellularLocation>
</comment>
<dbReference type="AlphaFoldDB" id="A0A438JWA3"/>
<comment type="caution">
    <text evidence="6">The sequence shown here is derived from an EMBL/GenBank/DDBJ whole genome shotgun (WGS) entry which is preliminary data.</text>
</comment>
<evidence type="ECO:0000256" key="4">
    <source>
        <dbReference type="SAM" id="MobiDB-lite"/>
    </source>
</evidence>
<gene>
    <name evidence="6" type="primary">MED26C_0</name>
    <name evidence="6" type="ORF">CK203_018033</name>
</gene>
<dbReference type="InterPro" id="IPR044790">
    <property type="entry name" value="MD26C-like"/>
</dbReference>
<feature type="compositionally biased region" description="Basic and acidic residues" evidence="4">
    <location>
        <begin position="305"/>
        <end position="322"/>
    </location>
</feature>
<feature type="compositionally biased region" description="Basic and acidic residues" evidence="4">
    <location>
        <begin position="138"/>
        <end position="150"/>
    </location>
</feature>
<dbReference type="CDD" id="cd00183">
    <property type="entry name" value="TFIIS_I"/>
    <property type="match status" value="1"/>
</dbReference>
<dbReference type="GO" id="GO:0005634">
    <property type="term" value="C:nucleus"/>
    <property type="evidence" value="ECO:0007669"/>
    <property type="project" value="UniProtKB-SubCell"/>
</dbReference>
<dbReference type="PANTHER" id="PTHR47210">
    <property type="entry name" value="MEDIATOR OF RNA POLYMERASE II TRANSCRIPTION SUBUNIT 26C-RELATED"/>
    <property type="match status" value="1"/>
</dbReference>
<evidence type="ECO:0000256" key="1">
    <source>
        <dbReference type="ARBA" id="ARBA00004123"/>
    </source>
</evidence>
<sequence>MMKALIHPLDTAFGQVRETGRLVPRISLYHFPFICSVKLRDWRGKAGTESGGVRLRIDGFAVLDPEQTPFKEMDCDEFRSILESSGVDVWTLIETAVSVASVDYSEEFKGRRDSIVERLYTPVVSRCLNCDRDRIHKPNGDRSVKEKMDQLQDESWIETPESVERDRDGSIDEEQSKILAIKERLEDPDQLEDSLVDLLQSLADMDITFKALKETDIGRHVNRLRKHPSNEVRRLVKQLVRKWKDLVDEWVKLSTPGETTASAIVADGDSPQQNHLKSTSNVHHQVPDFAYSPNPHNGSSGSDKNNVELEPKRKAVPRRETPNKPNQTPPIPTSVALNKQREQKDSLVDEEKLASARRRLHENYQEAQNAKKQRTIQVMDIHDIPKPKNTFFAKNRGGVQAKHW</sequence>
<dbReference type="Gene3D" id="1.20.930.10">
    <property type="entry name" value="Conserved domain common to transcription factors TFIIS, elongin A, CRSP70"/>
    <property type="match status" value="1"/>
</dbReference>